<name>A0A140NGF6_PROSM</name>
<accession>A0A140NGF6</accession>
<dbReference type="EMBL" id="CP003488">
    <property type="protein sequence ID" value="AFH92824.1"/>
    <property type="molecule type" value="Genomic_DNA"/>
</dbReference>
<reference evidence="2 3" key="1">
    <citation type="journal article" date="2012" name="J. Bacteriol.">
        <title>Complete Genome Sequence of Providencia stuartii Clinical Isolate MRSN 2154.</title>
        <authorList>
            <person name="Clifford R.J."/>
            <person name="Hang J."/>
            <person name="Riley M.C."/>
            <person name="Onmus-Leone F."/>
            <person name="Kuschner R.A."/>
            <person name="Lesho E.P."/>
            <person name="Waterman P.E."/>
        </authorList>
    </citation>
    <scope>NUCLEOTIDE SEQUENCE [LARGE SCALE GENOMIC DNA]</scope>
    <source>
        <strain evidence="2 3">MRSN 2154</strain>
    </source>
</reference>
<gene>
    <name evidence="2" type="ordered locus">S70_04720</name>
</gene>
<dbReference type="AlphaFoldDB" id="A0A140NGF6"/>
<evidence type="ECO:0000313" key="2">
    <source>
        <dbReference type="EMBL" id="AFH92824.1"/>
    </source>
</evidence>
<protein>
    <submittedName>
        <fullName evidence="2">Uncharacterized protein</fullName>
    </submittedName>
</protein>
<evidence type="ECO:0000313" key="3">
    <source>
        <dbReference type="Proteomes" id="UP000005012"/>
    </source>
</evidence>
<feature type="compositionally biased region" description="Polar residues" evidence="1">
    <location>
        <begin position="192"/>
        <end position="203"/>
    </location>
</feature>
<dbReference type="HOGENOM" id="CLU_1234610_0_0_6"/>
<reference evidence="3" key="2">
    <citation type="submission" date="2012-04" db="EMBL/GenBank/DDBJ databases">
        <title>Complete genome sequence of Providencia stuartii clinical isolate MRSN 2154.</title>
        <authorList>
            <person name="Clifford R.J."/>
            <person name="Hang J."/>
            <person name="Riley M.C."/>
            <person name="Onmus-Leone F."/>
            <person name="Kuschner R.A."/>
            <person name="Lesho E.P."/>
            <person name="Waterman P.E."/>
        </authorList>
    </citation>
    <scope>NUCLEOTIDE SEQUENCE [LARGE SCALE GENOMIC DNA]</scope>
    <source>
        <strain evidence="3">MRSN 2154</strain>
    </source>
</reference>
<dbReference type="RefSeq" id="WP_014656524.1">
    <property type="nucleotide sequence ID" value="NC_017731.1"/>
</dbReference>
<feature type="compositionally biased region" description="Basic and acidic residues" evidence="1">
    <location>
        <begin position="181"/>
        <end position="190"/>
    </location>
</feature>
<evidence type="ECO:0000256" key="1">
    <source>
        <dbReference type="SAM" id="MobiDB-lite"/>
    </source>
</evidence>
<dbReference type="PATRIC" id="fig|1157951.4.peg.934"/>
<sequence length="258" mass="28660">MSNNPLIIDALEEVGPCDIDTLALHMDQSAQIVNAMITNQMRKGTVKLVNGLYQLTNQPEPKTIKSPIASKFSCQASDERPKIEILREVLQQSTQAMTAAELAKATGDSANNIGGRLKTDIKNGNVISLVKNGLKVYQWVDAKEEKSPLLQNVANDGNSLLLEQTHIKNKMAEIRPLAPEPKGEKNHLTPEQHASVSNGTMNVPNSKQLRAELVKIDDELIQINSRMSELTKVRQYKSEMYELVTKLEKLMEAGNEYI</sequence>
<dbReference type="KEGG" id="psi:S70_04720"/>
<proteinExistence type="predicted"/>
<dbReference type="OrthoDB" id="9970482at2"/>
<dbReference type="Proteomes" id="UP000005012">
    <property type="component" value="Chromosome"/>
</dbReference>
<organism evidence="2 3">
    <name type="scientific">Providencia stuartii (strain MRSN 2154)</name>
    <dbReference type="NCBI Taxonomy" id="1157951"/>
    <lineage>
        <taxon>Bacteria</taxon>
        <taxon>Pseudomonadati</taxon>
        <taxon>Pseudomonadota</taxon>
        <taxon>Gammaproteobacteria</taxon>
        <taxon>Enterobacterales</taxon>
        <taxon>Morganellaceae</taxon>
        <taxon>Providencia</taxon>
    </lineage>
</organism>
<feature type="region of interest" description="Disordered" evidence="1">
    <location>
        <begin position="179"/>
        <end position="203"/>
    </location>
</feature>